<sequence length="576" mass="62205">MLRPICDTVERRFTSLPLEVMVLTDGEIWNQSELFNYIGGVNNARFFTLGIGSGASSALVEGIARAGNGFAQFVGEGEKMDNRVVRMLKGALTPHISDYSMEVIYDDKENTTSEDDFEIVDSESASVRTLVPPEQDQSQKKKISLFDTSYVEEPTNPPTGRFDHLPKVAIPKTIQTPHKIPALFPFNRTTVYLLLSPDAPPRAPKLVKLRGTSDQGSLELDIPVQDVGTGETLHQLAAKKVIQELEEGRGWLTEARSSDGTLFKTSHDGQWDLIVEREAVRIGVDFQVAGKGTSFVAVEKNGDSSEGAKDLVFRTVEPGSSNKPQPQRNLYAMSVGMGSGARFRLARAPPPSATAPMAPPPPGSAPYTASAFSPAPAPAMCAAPSPFVGGGGGVAESAMARGSALTPTSSALFGSGQTLCRALLSRTSRKDSNPSAPSAKKSKSPATGADEYFEPEFAHDEPEADLGLSSEITQTDKMHNVIDLQAFDGSWSLSDELVKVLELPAGYDKMPDNITDKTVWATILTIAWFEKVLADSEDVWEMVVDKAREWLKMKTKLSGEEIEKLNGEAGKFFGGK</sequence>
<dbReference type="Proteomes" id="UP000054302">
    <property type="component" value="Unassembled WGS sequence"/>
</dbReference>
<dbReference type="InterPro" id="IPR036465">
    <property type="entry name" value="vWFA_dom_sf"/>
</dbReference>
<evidence type="ECO:0008006" key="4">
    <source>
        <dbReference type="Google" id="ProtNLM"/>
    </source>
</evidence>
<reference evidence="2 3" key="1">
    <citation type="submission" date="2015-01" db="EMBL/GenBank/DDBJ databases">
        <title>The Genome Sequence of Exophiala mesophila CBS40295.</title>
        <authorList>
            <consortium name="The Broad Institute Genomics Platform"/>
            <person name="Cuomo C."/>
            <person name="de Hoog S."/>
            <person name="Gorbushina A."/>
            <person name="Stielow B."/>
            <person name="Teixiera M."/>
            <person name="Abouelleil A."/>
            <person name="Chapman S.B."/>
            <person name="Priest M."/>
            <person name="Young S.K."/>
            <person name="Wortman J."/>
            <person name="Nusbaum C."/>
            <person name="Birren B."/>
        </authorList>
    </citation>
    <scope>NUCLEOTIDE SEQUENCE [LARGE SCALE GENOMIC DNA]</scope>
    <source>
        <strain evidence="2 3">CBS 40295</strain>
    </source>
</reference>
<keyword evidence="3" id="KW-1185">Reference proteome</keyword>
<dbReference type="EMBL" id="KN847520">
    <property type="protein sequence ID" value="KIV97463.1"/>
    <property type="molecule type" value="Genomic_DNA"/>
</dbReference>
<evidence type="ECO:0000256" key="1">
    <source>
        <dbReference type="SAM" id="MobiDB-lite"/>
    </source>
</evidence>
<dbReference type="Gene3D" id="3.40.50.410">
    <property type="entry name" value="von Willebrand factor, type A domain"/>
    <property type="match status" value="1"/>
</dbReference>
<dbReference type="RefSeq" id="XP_016229037.1">
    <property type="nucleotide sequence ID" value="XM_016365388.1"/>
</dbReference>
<dbReference type="AlphaFoldDB" id="A0A0D2AEX9"/>
<name>A0A0D2AEX9_EXOME</name>
<evidence type="ECO:0000313" key="2">
    <source>
        <dbReference type="EMBL" id="KIV97463.1"/>
    </source>
</evidence>
<dbReference type="VEuPathDB" id="FungiDB:PV10_01214"/>
<evidence type="ECO:0000313" key="3">
    <source>
        <dbReference type="Proteomes" id="UP000054302"/>
    </source>
</evidence>
<proteinExistence type="predicted"/>
<accession>A0A0D2AEX9</accession>
<dbReference type="HOGENOM" id="CLU_473288_0_0_1"/>
<dbReference type="STRING" id="212818.A0A0D2AEX9"/>
<dbReference type="PANTHER" id="PTHR45737:SF6">
    <property type="entry name" value="VON WILLEBRAND FACTOR A DOMAIN-CONTAINING PROTEIN 5A"/>
    <property type="match status" value="1"/>
</dbReference>
<dbReference type="OMA" id="NIMMASP"/>
<dbReference type="OrthoDB" id="1729737at2759"/>
<protein>
    <recommendedName>
        <fullName evidence="4">VWFA domain-containing protein</fullName>
    </recommendedName>
</protein>
<organism evidence="2 3">
    <name type="scientific">Exophiala mesophila</name>
    <name type="common">Black yeast-like fungus</name>
    <dbReference type="NCBI Taxonomy" id="212818"/>
    <lineage>
        <taxon>Eukaryota</taxon>
        <taxon>Fungi</taxon>
        <taxon>Dikarya</taxon>
        <taxon>Ascomycota</taxon>
        <taxon>Pezizomycotina</taxon>
        <taxon>Eurotiomycetes</taxon>
        <taxon>Chaetothyriomycetidae</taxon>
        <taxon>Chaetothyriales</taxon>
        <taxon>Herpotrichiellaceae</taxon>
        <taxon>Exophiala</taxon>
    </lineage>
</organism>
<feature type="region of interest" description="Disordered" evidence="1">
    <location>
        <begin position="426"/>
        <end position="448"/>
    </location>
</feature>
<feature type="compositionally biased region" description="Pro residues" evidence="1">
    <location>
        <begin position="348"/>
        <end position="363"/>
    </location>
</feature>
<dbReference type="GeneID" id="27319059"/>
<feature type="region of interest" description="Disordered" evidence="1">
    <location>
        <begin position="343"/>
        <end position="363"/>
    </location>
</feature>
<gene>
    <name evidence="2" type="ORF">PV10_01214</name>
</gene>
<dbReference type="PANTHER" id="PTHR45737">
    <property type="entry name" value="VON WILLEBRAND FACTOR A DOMAIN-CONTAINING PROTEIN 5A"/>
    <property type="match status" value="1"/>
</dbReference>